<dbReference type="EMBL" id="KE148158">
    <property type="protein sequence ID" value="EPE04875.1"/>
    <property type="molecule type" value="Genomic_DNA"/>
</dbReference>
<dbReference type="GO" id="GO:0000976">
    <property type="term" value="F:transcription cis-regulatory region binding"/>
    <property type="evidence" value="ECO:0007669"/>
    <property type="project" value="InterPro"/>
</dbReference>
<evidence type="ECO:0000256" key="2">
    <source>
        <dbReference type="ARBA" id="ARBA00023242"/>
    </source>
</evidence>
<feature type="domain" description="BZIP" evidence="3">
    <location>
        <begin position="17"/>
        <end position="74"/>
    </location>
</feature>
<evidence type="ECO:0000256" key="1">
    <source>
        <dbReference type="ARBA" id="ARBA00004123"/>
    </source>
</evidence>
<keyword evidence="2" id="KW-0539">Nucleus</keyword>
<protein>
    <submittedName>
        <fullName evidence="4">Transcription factor bzip</fullName>
    </submittedName>
</protein>
<organism evidence="4 5">
    <name type="scientific">Ophiostoma piceae (strain UAMH 11346)</name>
    <name type="common">Sap stain fungus</name>
    <dbReference type="NCBI Taxonomy" id="1262450"/>
    <lineage>
        <taxon>Eukaryota</taxon>
        <taxon>Fungi</taxon>
        <taxon>Dikarya</taxon>
        <taxon>Ascomycota</taxon>
        <taxon>Pezizomycotina</taxon>
        <taxon>Sordariomycetes</taxon>
        <taxon>Sordariomycetidae</taxon>
        <taxon>Ophiostomatales</taxon>
        <taxon>Ophiostomataceae</taxon>
        <taxon>Ophiostoma</taxon>
    </lineage>
</organism>
<dbReference type="Gene3D" id="1.20.5.170">
    <property type="match status" value="1"/>
</dbReference>
<dbReference type="CDD" id="cd14688">
    <property type="entry name" value="bZIP_YAP"/>
    <property type="match status" value="1"/>
</dbReference>
<dbReference type="OMA" id="WRLISDH"/>
<dbReference type="eggNOG" id="ENOG502SPRN">
    <property type="taxonomic scope" value="Eukaryota"/>
</dbReference>
<dbReference type="HOGENOM" id="CLU_036934_0_0_1"/>
<dbReference type="STRING" id="1262450.S3CVS0"/>
<gene>
    <name evidence="4" type="ORF">F503_00029</name>
</gene>
<reference evidence="4 5" key="1">
    <citation type="journal article" date="2013" name="BMC Genomics">
        <title>The genome and transcriptome of the pine saprophyte Ophiostoma piceae, and a comparison with the bark beetle-associated pine pathogen Grosmannia clavigera.</title>
        <authorList>
            <person name="Haridas S."/>
            <person name="Wang Y."/>
            <person name="Lim L."/>
            <person name="Massoumi Alamouti S."/>
            <person name="Jackman S."/>
            <person name="Docking R."/>
            <person name="Robertson G."/>
            <person name="Birol I."/>
            <person name="Bohlmann J."/>
            <person name="Breuil C."/>
        </authorList>
    </citation>
    <scope>NUCLEOTIDE SEQUENCE [LARGE SCALE GENOMIC DNA]</scope>
    <source>
        <strain evidence="4 5">UAMH 11346</strain>
    </source>
</reference>
<dbReference type="AlphaFoldDB" id="S3CVS0"/>
<dbReference type="InterPro" id="IPR050936">
    <property type="entry name" value="AP-1-like"/>
</dbReference>
<dbReference type="Pfam" id="PF00170">
    <property type="entry name" value="bZIP_1"/>
    <property type="match status" value="1"/>
</dbReference>
<dbReference type="PANTHER" id="PTHR40621:SF6">
    <property type="entry name" value="AP-1-LIKE TRANSCRIPTION FACTOR YAP1-RELATED"/>
    <property type="match status" value="1"/>
</dbReference>
<accession>S3CVS0</accession>
<dbReference type="InterPro" id="IPR004827">
    <property type="entry name" value="bZIP"/>
</dbReference>
<sequence length="326" mass="35843">MPKNIFRVFNPNAPPENRTEKRRAQLRTAQQTYRERKDRYTKALEQELAVSRAREAHLMQENARLKETIQTLKHGHGFAGTHQTRTASDAGSSTLNGIVSLDGIDISSDELAAFDFDLNDAADLNWPDFTTVSNSLCSSPQLRQVTAALSASLSPTSSTSVTSPPCCIGDVDATDIGMQFILKLEEPCIGHMHTPAKAQEEGNVSNNHSLTVTSRLADMGFTDGSDKMQNMMQKEGKETRLIMQSMLALSKDLVLPHSGSLTPVQAWQSVCAQPQFASLPVRTVQALGESLRDLVKCHGFGAVIEQSIFAEQVSRALASSRHYWQR</sequence>
<proteinExistence type="predicted"/>
<name>S3CVS0_OPHP1</name>
<dbReference type="PANTHER" id="PTHR40621">
    <property type="entry name" value="TRANSCRIPTION FACTOR KAPC-RELATED"/>
    <property type="match status" value="1"/>
</dbReference>
<comment type="subcellular location">
    <subcellularLocation>
        <location evidence="1">Nucleus</location>
    </subcellularLocation>
</comment>
<evidence type="ECO:0000259" key="3">
    <source>
        <dbReference type="Pfam" id="PF00170"/>
    </source>
</evidence>
<dbReference type="GO" id="GO:0001228">
    <property type="term" value="F:DNA-binding transcription activator activity, RNA polymerase II-specific"/>
    <property type="evidence" value="ECO:0007669"/>
    <property type="project" value="TreeGrafter"/>
</dbReference>
<keyword evidence="5" id="KW-1185">Reference proteome</keyword>
<dbReference type="InterPro" id="IPR046347">
    <property type="entry name" value="bZIP_sf"/>
</dbReference>
<dbReference type="VEuPathDB" id="FungiDB:F503_00029"/>
<dbReference type="SUPFAM" id="SSF57959">
    <property type="entry name" value="Leucine zipper domain"/>
    <property type="match status" value="1"/>
</dbReference>
<evidence type="ECO:0000313" key="5">
    <source>
        <dbReference type="Proteomes" id="UP000016923"/>
    </source>
</evidence>
<dbReference type="Proteomes" id="UP000016923">
    <property type="component" value="Unassembled WGS sequence"/>
</dbReference>
<dbReference type="OrthoDB" id="2590011at2759"/>
<dbReference type="GO" id="GO:0090575">
    <property type="term" value="C:RNA polymerase II transcription regulator complex"/>
    <property type="evidence" value="ECO:0007669"/>
    <property type="project" value="TreeGrafter"/>
</dbReference>
<evidence type="ECO:0000313" key="4">
    <source>
        <dbReference type="EMBL" id="EPE04875.1"/>
    </source>
</evidence>